<gene>
    <name evidence="2" type="ORF">N7532_003667</name>
</gene>
<dbReference type="InterPro" id="IPR013830">
    <property type="entry name" value="SGNH_hydro"/>
</dbReference>
<evidence type="ECO:0000313" key="3">
    <source>
        <dbReference type="Proteomes" id="UP001149074"/>
    </source>
</evidence>
<proteinExistence type="predicted"/>
<reference evidence="2" key="2">
    <citation type="journal article" date="2023" name="IMA Fungus">
        <title>Comparative genomic study of the Penicillium genus elucidates a diverse pangenome and 15 lateral gene transfer events.</title>
        <authorList>
            <person name="Petersen C."/>
            <person name="Sorensen T."/>
            <person name="Nielsen M.R."/>
            <person name="Sondergaard T.E."/>
            <person name="Sorensen J.L."/>
            <person name="Fitzpatrick D.A."/>
            <person name="Frisvad J.C."/>
            <person name="Nielsen K.L."/>
        </authorList>
    </citation>
    <scope>NUCLEOTIDE SEQUENCE</scope>
    <source>
        <strain evidence="2">IBT 30761</strain>
    </source>
</reference>
<dbReference type="Proteomes" id="UP001149074">
    <property type="component" value="Unassembled WGS sequence"/>
</dbReference>
<dbReference type="CDD" id="cd01838">
    <property type="entry name" value="Isoamyl_acetate_hydrolase_like"/>
    <property type="match status" value="1"/>
</dbReference>
<comment type="caution">
    <text evidence="2">The sequence shown here is derived from an EMBL/GenBank/DDBJ whole genome shotgun (WGS) entry which is preliminary data.</text>
</comment>
<keyword evidence="2" id="KW-0378">Hydrolase</keyword>
<dbReference type="Pfam" id="PF13472">
    <property type="entry name" value="Lipase_GDSL_2"/>
    <property type="match status" value="1"/>
</dbReference>
<protein>
    <submittedName>
        <fullName evidence="2">Esterase SGNH hydrolase-type subgroup</fullName>
    </submittedName>
</protein>
<dbReference type="SUPFAM" id="SSF52266">
    <property type="entry name" value="SGNH hydrolase"/>
    <property type="match status" value="1"/>
</dbReference>
<evidence type="ECO:0000259" key="1">
    <source>
        <dbReference type="Pfam" id="PF13472"/>
    </source>
</evidence>
<keyword evidence="3" id="KW-1185">Reference proteome</keyword>
<dbReference type="PANTHER" id="PTHR14209">
    <property type="entry name" value="ISOAMYL ACETATE-HYDROLYZING ESTERASE 1"/>
    <property type="match status" value="1"/>
</dbReference>
<organism evidence="2 3">
    <name type="scientific">Penicillium argentinense</name>
    <dbReference type="NCBI Taxonomy" id="1131581"/>
    <lineage>
        <taxon>Eukaryota</taxon>
        <taxon>Fungi</taxon>
        <taxon>Dikarya</taxon>
        <taxon>Ascomycota</taxon>
        <taxon>Pezizomycotina</taxon>
        <taxon>Eurotiomycetes</taxon>
        <taxon>Eurotiomycetidae</taxon>
        <taxon>Eurotiales</taxon>
        <taxon>Aspergillaceae</taxon>
        <taxon>Penicillium</taxon>
    </lineage>
</organism>
<dbReference type="OrthoDB" id="671439at2759"/>
<dbReference type="RefSeq" id="XP_056476518.1">
    <property type="nucleotide sequence ID" value="XM_056616161.1"/>
</dbReference>
<dbReference type="GeneID" id="81355140"/>
<dbReference type="GO" id="GO:0016787">
    <property type="term" value="F:hydrolase activity"/>
    <property type="evidence" value="ECO:0007669"/>
    <property type="project" value="UniProtKB-KW"/>
</dbReference>
<dbReference type="EMBL" id="JAPQKI010000004">
    <property type="protein sequence ID" value="KAJ5103138.1"/>
    <property type="molecule type" value="Genomic_DNA"/>
</dbReference>
<name>A0A9W9KEW2_9EURO</name>
<reference evidence="2" key="1">
    <citation type="submission" date="2022-11" db="EMBL/GenBank/DDBJ databases">
        <authorList>
            <person name="Petersen C."/>
        </authorList>
    </citation>
    <scope>NUCLEOTIDE SEQUENCE</scope>
    <source>
        <strain evidence="2">IBT 30761</strain>
    </source>
</reference>
<dbReference type="AlphaFoldDB" id="A0A9W9KEW2"/>
<evidence type="ECO:0000313" key="2">
    <source>
        <dbReference type="EMBL" id="KAJ5103138.1"/>
    </source>
</evidence>
<dbReference type="InterPro" id="IPR036514">
    <property type="entry name" value="SGNH_hydro_sf"/>
</dbReference>
<dbReference type="InterPro" id="IPR045136">
    <property type="entry name" value="Iah1-like"/>
</dbReference>
<accession>A0A9W9KEW2</accession>
<feature type="domain" description="SGNH hydrolase-type esterase" evidence="1">
    <location>
        <begin position="20"/>
        <end position="224"/>
    </location>
</feature>
<dbReference type="PANTHER" id="PTHR14209:SF19">
    <property type="entry name" value="ISOAMYL ACETATE-HYDROLYZING ESTERASE 1 HOMOLOG"/>
    <property type="match status" value="1"/>
</dbReference>
<dbReference type="Gene3D" id="3.40.50.1110">
    <property type="entry name" value="SGNH hydrolase"/>
    <property type="match status" value="1"/>
</dbReference>
<sequence>MADTVSSPQKVGLAYDQFIIFGDSITQQSYNQGMGFGWGAQLQEVYSRKLDIINRGFSGYTTANAIKILDQFFPSPQTANVRLMTIFFGANDSVGKDHFQHVSIEVYKENLKKIIQHPAVQAQNPYIILMTPPPVNEYQLEQFDAEKSTPHPSRTAKNTKDYADVTRVIGKELNLPVADIWSAFMDVTGWKEGLPLPGSRDLPEIESLSALFVDGLHPSPGGSKIIFNEVLTTIEKSLPDFAPMALPMIFPPFPEAPK</sequence>